<dbReference type="Gene3D" id="3.60.15.10">
    <property type="entry name" value="Ribonuclease Z/Hydroxyacylglutathione hydrolase-like"/>
    <property type="match status" value="1"/>
</dbReference>
<organism evidence="17">
    <name type="scientific">Anopheles triannulatus</name>
    <dbReference type="NCBI Taxonomy" id="58253"/>
    <lineage>
        <taxon>Eukaryota</taxon>
        <taxon>Metazoa</taxon>
        <taxon>Ecdysozoa</taxon>
        <taxon>Arthropoda</taxon>
        <taxon>Hexapoda</taxon>
        <taxon>Insecta</taxon>
        <taxon>Pterygota</taxon>
        <taxon>Neoptera</taxon>
        <taxon>Endopterygota</taxon>
        <taxon>Diptera</taxon>
        <taxon>Nematocera</taxon>
        <taxon>Culicoidea</taxon>
        <taxon>Culicidae</taxon>
        <taxon>Anophelinae</taxon>
        <taxon>Anopheles</taxon>
    </lineage>
</organism>
<evidence type="ECO:0000256" key="14">
    <source>
        <dbReference type="ARBA" id="ARBA00067300"/>
    </source>
</evidence>
<dbReference type="PANTHER" id="PTHR43084:SF1">
    <property type="entry name" value="PERSULFIDE DIOXYGENASE ETHE1, MITOCHONDRIAL"/>
    <property type="match status" value="1"/>
</dbReference>
<proteinExistence type="inferred from homology"/>
<dbReference type="SMART" id="SM00849">
    <property type="entry name" value="Lactamase_B"/>
    <property type="match status" value="1"/>
</dbReference>
<comment type="subcellular location">
    <subcellularLocation>
        <location evidence="2">Mitochondrion</location>
    </subcellularLocation>
</comment>
<dbReference type="GO" id="GO:0006749">
    <property type="term" value="P:glutathione metabolic process"/>
    <property type="evidence" value="ECO:0007669"/>
    <property type="project" value="InterPro"/>
</dbReference>
<evidence type="ECO:0000259" key="16">
    <source>
        <dbReference type="SMART" id="SM00849"/>
    </source>
</evidence>
<feature type="domain" description="Metallo-beta-lactamase" evidence="16">
    <location>
        <begin position="92"/>
        <end position="253"/>
    </location>
</feature>
<evidence type="ECO:0000256" key="3">
    <source>
        <dbReference type="ARBA" id="ARBA00006759"/>
    </source>
</evidence>
<dbReference type="InterPro" id="IPR001279">
    <property type="entry name" value="Metallo-B-lactamas"/>
</dbReference>
<evidence type="ECO:0000256" key="13">
    <source>
        <dbReference type="ARBA" id="ARBA00066686"/>
    </source>
</evidence>
<name>A0A2M4ALW4_9DIPT</name>
<keyword evidence="9" id="KW-0408">Iron</keyword>
<evidence type="ECO:0000256" key="10">
    <source>
        <dbReference type="ARBA" id="ARBA00023128"/>
    </source>
</evidence>
<evidence type="ECO:0000256" key="11">
    <source>
        <dbReference type="ARBA" id="ARBA00050990"/>
    </source>
</evidence>
<comment type="catalytic activity">
    <reaction evidence="11">
        <text>S-sulfanylglutathione + O2 + H2O = sulfite + glutathione + 2 H(+)</text>
        <dbReference type="Rhea" id="RHEA:12981"/>
        <dbReference type="ChEBI" id="CHEBI:15377"/>
        <dbReference type="ChEBI" id="CHEBI:15378"/>
        <dbReference type="ChEBI" id="CHEBI:15379"/>
        <dbReference type="ChEBI" id="CHEBI:17359"/>
        <dbReference type="ChEBI" id="CHEBI:57925"/>
        <dbReference type="ChEBI" id="CHEBI:58905"/>
        <dbReference type="EC" id="1.13.11.18"/>
    </reaction>
</comment>
<evidence type="ECO:0000256" key="12">
    <source>
        <dbReference type="ARBA" id="ARBA00065219"/>
    </source>
</evidence>
<evidence type="ECO:0000313" key="17">
    <source>
        <dbReference type="EMBL" id="MBW41786.1"/>
    </source>
</evidence>
<dbReference type="GO" id="GO:0046872">
    <property type="term" value="F:metal ion binding"/>
    <property type="evidence" value="ECO:0007669"/>
    <property type="project" value="UniProtKB-KW"/>
</dbReference>
<evidence type="ECO:0000256" key="4">
    <source>
        <dbReference type="ARBA" id="ARBA00022723"/>
    </source>
</evidence>
<dbReference type="GO" id="GO:0031123">
    <property type="term" value="P:RNA 3'-end processing"/>
    <property type="evidence" value="ECO:0007669"/>
    <property type="project" value="UniProtKB-ARBA"/>
</dbReference>
<evidence type="ECO:0000256" key="15">
    <source>
        <dbReference type="ARBA" id="ARBA00077964"/>
    </source>
</evidence>
<keyword evidence="6" id="KW-0223">Dioxygenase</keyword>
<sequence length="314" mass="34942">MSPSNAFGSVLRRVSAAAATVSAIIAGSTRTLSRRTLITTSGEATVRRYISISTVCSLHQTAILTQSANMLDQRKPFSADFFFRQLFDEQSHTYSYLLADIVSKEAILIDPVLEQAKRDAKLIEELGFTLKFALNTHMHADHVTGTGYLKQLLPGTLSVISKNSGAKADRHLEDNETVKFGRHELRALSTPGHTNGCMTFVIDEQGCAFTGDTLLIRGCGRTDFQEGDSRTLYRSVHDRIFTLPDNFRLFPAHDYKGNMETTVAEEKRYNPRLTKDIEAFAELMGNLNLPYPKMIDKAVPANRECGLFDIPKEA</sequence>
<dbReference type="FunFam" id="3.60.15.10:FF:000013">
    <property type="entry name" value="Persulfide dioxygenase ETHE1, mitochondrial"/>
    <property type="match status" value="1"/>
</dbReference>
<evidence type="ECO:0000256" key="8">
    <source>
        <dbReference type="ARBA" id="ARBA00023002"/>
    </source>
</evidence>
<keyword evidence="7" id="KW-0007">Acetylation</keyword>
<evidence type="ECO:0000256" key="6">
    <source>
        <dbReference type="ARBA" id="ARBA00022964"/>
    </source>
</evidence>
<dbReference type="GO" id="GO:0005739">
    <property type="term" value="C:mitochondrion"/>
    <property type="evidence" value="ECO:0007669"/>
    <property type="project" value="UniProtKB-SubCell"/>
</dbReference>
<evidence type="ECO:0000256" key="7">
    <source>
        <dbReference type="ARBA" id="ARBA00022990"/>
    </source>
</evidence>
<comment type="cofactor">
    <cofactor evidence="1">
        <name>Fe(2+)</name>
        <dbReference type="ChEBI" id="CHEBI:29033"/>
    </cofactor>
</comment>
<protein>
    <recommendedName>
        <fullName evidence="14">Persulfide dioxygenase ETHE1, mitochondrial</fullName>
        <ecNumber evidence="13">1.13.11.18</ecNumber>
    </recommendedName>
    <alternativeName>
        <fullName evidence="15">Sulfur dioxygenase ETHE1</fullName>
    </alternativeName>
</protein>
<dbReference type="GO" id="GO:0070813">
    <property type="term" value="P:hydrogen sulfide metabolic process"/>
    <property type="evidence" value="ECO:0007669"/>
    <property type="project" value="TreeGrafter"/>
</dbReference>
<dbReference type="AlphaFoldDB" id="A0A2M4ALW4"/>
<keyword evidence="10" id="KW-0496">Mitochondrion</keyword>
<dbReference type="GO" id="GO:0050313">
    <property type="term" value="F:sulfur dioxygenase activity"/>
    <property type="evidence" value="ECO:0007669"/>
    <property type="project" value="UniProtKB-EC"/>
</dbReference>
<dbReference type="PANTHER" id="PTHR43084">
    <property type="entry name" value="PERSULFIDE DIOXYGENASE ETHE1"/>
    <property type="match status" value="1"/>
</dbReference>
<dbReference type="InterPro" id="IPR051682">
    <property type="entry name" value="Mito_Persulfide_Diox"/>
</dbReference>
<dbReference type="CDD" id="cd07724">
    <property type="entry name" value="POD-like_MBL-fold"/>
    <property type="match status" value="1"/>
</dbReference>
<evidence type="ECO:0000256" key="5">
    <source>
        <dbReference type="ARBA" id="ARBA00022946"/>
    </source>
</evidence>
<accession>A0A2M4ALW4</accession>
<dbReference type="SUPFAM" id="SSF56281">
    <property type="entry name" value="Metallo-hydrolase/oxidoreductase"/>
    <property type="match status" value="1"/>
</dbReference>
<keyword evidence="5" id="KW-0809">Transit peptide</keyword>
<keyword evidence="8" id="KW-0560">Oxidoreductase</keyword>
<dbReference type="InterPro" id="IPR036866">
    <property type="entry name" value="RibonucZ/Hydroxyglut_hydro"/>
</dbReference>
<comment type="subunit">
    <text evidence="12">Homodimer. Monomer. Interacts with TST. May interact with RELA.</text>
</comment>
<evidence type="ECO:0000256" key="1">
    <source>
        <dbReference type="ARBA" id="ARBA00001954"/>
    </source>
</evidence>
<dbReference type="InterPro" id="IPR044528">
    <property type="entry name" value="POD-like_MBL-fold"/>
</dbReference>
<reference evidence="17" key="1">
    <citation type="submission" date="2018-01" db="EMBL/GenBank/DDBJ databases">
        <title>An insight into the sialome of Amazonian anophelines.</title>
        <authorList>
            <person name="Ribeiro J.M."/>
            <person name="Scarpassa V."/>
            <person name="Calvo E."/>
        </authorList>
    </citation>
    <scope>NUCLEOTIDE SEQUENCE</scope>
    <source>
        <tissue evidence="17">Salivary glands</tissue>
    </source>
</reference>
<dbReference type="EMBL" id="GGFK01008465">
    <property type="protein sequence ID" value="MBW41786.1"/>
    <property type="molecule type" value="Transcribed_RNA"/>
</dbReference>
<keyword evidence="4" id="KW-0479">Metal-binding</keyword>
<comment type="similarity">
    <text evidence="3">Belongs to the metallo-beta-lactamase superfamily. Glyoxalase II family.</text>
</comment>
<dbReference type="EC" id="1.13.11.18" evidence="13"/>
<evidence type="ECO:0000256" key="2">
    <source>
        <dbReference type="ARBA" id="ARBA00004173"/>
    </source>
</evidence>
<evidence type="ECO:0000256" key="9">
    <source>
        <dbReference type="ARBA" id="ARBA00023004"/>
    </source>
</evidence>
<dbReference type="Pfam" id="PF00753">
    <property type="entry name" value="Lactamase_B"/>
    <property type="match status" value="1"/>
</dbReference>